<sequence length="332" mass="37746">MESTHTNSSVVEFELAGFPDLENYDTLLFVILLVIYLLILSANTIIFTIICATCHLHIPMYFFIATLAALEVFYTTVTMPRTLVDLLRRKKSISFSSCLLQIYFFHSLGISEACLLTVMAYDRYLAICTPLTYTTTMTTKFCFQLVLGCCTCGFLCPLPEILLTSWLPFCQHSYIDHIFCDFPPLISLACTDISINTVVDFSFHSVVILIPISLILFSYLKILKVTLMIKSSQGRQKAFSTCASHLTVVLTFFGTTSFMYMRLSWMGSVHYDRIIAVIYAFLIPLFNPIIYSLRNKDIRDLFTLKKKGGVFVWGFFSLRKHVSGPESKTTIT</sequence>
<dbReference type="Proteomes" id="UP000694545">
    <property type="component" value="Unplaced"/>
</dbReference>
<feature type="transmembrane region" description="Helical" evidence="14">
    <location>
        <begin position="241"/>
        <end position="261"/>
    </location>
</feature>
<dbReference type="FunFam" id="1.20.1070.10:FF:000001">
    <property type="entry name" value="Olfactory receptor"/>
    <property type="match status" value="1"/>
</dbReference>
<keyword evidence="6 14" id="KW-1133">Transmembrane helix</keyword>
<dbReference type="PROSITE" id="PS00237">
    <property type="entry name" value="G_PROTEIN_RECEP_F1_1"/>
    <property type="match status" value="1"/>
</dbReference>
<feature type="transmembrane region" description="Helical" evidence="14">
    <location>
        <begin position="60"/>
        <end position="80"/>
    </location>
</feature>
<keyword evidence="10 13" id="KW-0675">Receptor</keyword>
<dbReference type="GO" id="GO:0005886">
    <property type="term" value="C:plasma membrane"/>
    <property type="evidence" value="ECO:0007669"/>
    <property type="project" value="UniProtKB-SubCell"/>
</dbReference>
<keyword evidence="9" id="KW-1015">Disulfide bond</keyword>
<evidence type="ECO:0000313" key="17">
    <source>
        <dbReference type="Proteomes" id="UP000694545"/>
    </source>
</evidence>
<evidence type="ECO:0000256" key="3">
    <source>
        <dbReference type="ARBA" id="ARBA00022606"/>
    </source>
</evidence>
<dbReference type="PANTHER" id="PTHR24242">
    <property type="entry name" value="G-PROTEIN COUPLED RECEPTOR"/>
    <property type="match status" value="1"/>
</dbReference>
<comment type="similarity">
    <text evidence="13">Belongs to the G-protein coupled receptor 1 family.</text>
</comment>
<evidence type="ECO:0000256" key="7">
    <source>
        <dbReference type="ARBA" id="ARBA00023040"/>
    </source>
</evidence>
<evidence type="ECO:0000313" key="16">
    <source>
        <dbReference type="Ensembl" id="ENSVKKP00000005732.1"/>
    </source>
</evidence>
<dbReference type="AlphaFoldDB" id="A0A8D2IVC9"/>
<evidence type="ECO:0000256" key="8">
    <source>
        <dbReference type="ARBA" id="ARBA00023136"/>
    </source>
</evidence>
<reference evidence="16" key="1">
    <citation type="submission" date="2025-08" db="UniProtKB">
        <authorList>
            <consortium name="Ensembl"/>
        </authorList>
    </citation>
    <scope>IDENTIFICATION</scope>
</reference>
<dbReference type="GO" id="GO:0004930">
    <property type="term" value="F:G protein-coupled receptor activity"/>
    <property type="evidence" value="ECO:0007669"/>
    <property type="project" value="UniProtKB-KW"/>
</dbReference>
<feature type="transmembrane region" description="Helical" evidence="14">
    <location>
        <begin position="201"/>
        <end position="220"/>
    </location>
</feature>
<feature type="transmembrane region" description="Helical" evidence="14">
    <location>
        <begin position="100"/>
        <end position="121"/>
    </location>
</feature>
<dbReference type="Gene3D" id="1.20.1070.10">
    <property type="entry name" value="Rhodopsin 7-helix transmembrane proteins"/>
    <property type="match status" value="1"/>
</dbReference>
<dbReference type="InterPro" id="IPR050939">
    <property type="entry name" value="Olfactory_GPCR1"/>
</dbReference>
<dbReference type="PANTHER" id="PTHR24242:SF227">
    <property type="entry name" value="OLFACTORY RECEPTOR"/>
    <property type="match status" value="1"/>
</dbReference>
<dbReference type="SUPFAM" id="SSF81321">
    <property type="entry name" value="Family A G protein-coupled receptor-like"/>
    <property type="match status" value="1"/>
</dbReference>
<dbReference type="InterPro" id="IPR000276">
    <property type="entry name" value="GPCR_Rhodpsn"/>
</dbReference>
<evidence type="ECO:0000256" key="12">
    <source>
        <dbReference type="ARBA" id="ARBA00023224"/>
    </source>
</evidence>
<accession>A0A8D2IVC9</accession>
<evidence type="ECO:0000256" key="4">
    <source>
        <dbReference type="ARBA" id="ARBA00022692"/>
    </source>
</evidence>
<evidence type="ECO:0000256" key="14">
    <source>
        <dbReference type="RuleBase" id="RU363047"/>
    </source>
</evidence>
<evidence type="ECO:0000259" key="15">
    <source>
        <dbReference type="PROSITE" id="PS50262"/>
    </source>
</evidence>
<feature type="transmembrane region" description="Helical" evidence="14">
    <location>
        <begin position="141"/>
        <end position="163"/>
    </location>
</feature>
<reference evidence="16" key="2">
    <citation type="submission" date="2025-09" db="UniProtKB">
        <authorList>
            <consortium name="Ensembl"/>
        </authorList>
    </citation>
    <scope>IDENTIFICATION</scope>
</reference>
<proteinExistence type="inferred from homology"/>
<evidence type="ECO:0000256" key="6">
    <source>
        <dbReference type="ARBA" id="ARBA00022989"/>
    </source>
</evidence>
<evidence type="ECO:0000256" key="9">
    <source>
        <dbReference type="ARBA" id="ARBA00023157"/>
    </source>
</evidence>
<dbReference type="InterPro" id="IPR017452">
    <property type="entry name" value="GPCR_Rhodpsn_7TM"/>
</dbReference>
<dbReference type="InterPro" id="IPR000725">
    <property type="entry name" value="Olfact_rcpt"/>
</dbReference>
<dbReference type="PROSITE" id="PS50262">
    <property type="entry name" value="G_PROTEIN_RECEP_F1_2"/>
    <property type="match status" value="1"/>
</dbReference>
<organism evidence="16 17">
    <name type="scientific">Varanus komodoensis</name>
    <name type="common">Komodo dragon</name>
    <dbReference type="NCBI Taxonomy" id="61221"/>
    <lineage>
        <taxon>Eukaryota</taxon>
        <taxon>Metazoa</taxon>
        <taxon>Chordata</taxon>
        <taxon>Craniata</taxon>
        <taxon>Vertebrata</taxon>
        <taxon>Euteleostomi</taxon>
        <taxon>Lepidosauria</taxon>
        <taxon>Squamata</taxon>
        <taxon>Bifurcata</taxon>
        <taxon>Unidentata</taxon>
        <taxon>Episquamata</taxon>
        <taxon>Toxicofera</taxon>
        <taxon>Anguimorpha</taxon>
        <taxon>Paleoanguimorpha</taxon>
        <taxon>Varanoidea</taxon>
        <taxon>Varanidae</taxon>
        <taxon>Varanus</taxon>
    </lineage>
</organism>
<dbReference type="OMA" id="ASHLAIF"/>
<keyword evidence="5 14" id="KW-0552">Olfaction</keyword>
<evidence type="ECO:0000256" key="10">
    <source>
        <dbReference type="ARBA" id="ARBA00023170"/>
    </source>
</evidence>
<name>A0A8D2IVC9_VARKO</name>
<keyword evidence="2 14" id="KW-1003">Cell membrane</keyword>
<dbReference type="PRINTS" id="PR00245">
    <property type="entry name" value="OLFACTORYR"/>
</dbReference>
<keyword evidence="3 14" id="KW-0716">Sensory transduction</keyword>
<evidence type="ECO:0000256" key="11">
    <source>
        <dbReference type="ARBA" id="ARBA00023180"/>
    </source>
</evidence>
<evidence type="ECO:0000256" key="2">
    <source>
        <dbReference type="ARBA" id="ARBA00022475"/>
    </source>
</evidence>
<dbReference type="Pfam" id="PF13853">
    <property type="entry name" value="7tm_4"/>
    <property type="match status" value="1"/>
</dbReference>
<feature type="domain" description="G-protein coupled receptors family 1 profile" evidence="15">
    <location>
        <begin position="42"/>
        <end position="291"/>
    </location>
</feature>
<keyword evidence="17" id="KW-1185">Reference proteome</keyword>
<keyword evidence="7 13" id="KW-0297">G-protein coupled receptor</keyword>
<keyword evidence="4 13" id="KW-0812">Transmembrane</keyword>
<feature type="transmembrane region" description="Helical" evidence="14">
    <location>
        <begin position="273"/>
        <end position="293"/>
    </location>
</feature>
<protein>
    <recommendedName>
        <fullName evidence="14">Olfactory receptor</fullName>
    </recommendedName>
</protein>
<feature type="transmembrane region" description="Helical" evidence="14">
    <location>
        <begin position="27"/>
        <end position="53"/>
    </location>
</feature>
<keyword evidence="11" id="KW-0325">Glycoprotein</keyword>
<comment type="subcellular location">
    <subcellularLocation>
        <location evidence="1 14">Cell membrane</location>
        <topology evidence="1 14">Multi-pass membrane protein</topology>
    </subcellularLocation>
</comment>
<evidence type="ECO:0000256" key="13">
    <source>
        <dbReference type="RuleBase" id="RU000688"/>
    </source>
</evidence>
<evidence type="ECO:0000256" key="1">
    <source>
        <dbReference type="ARBA" id="ARBA00004651"/>
    </source>
</evidence>
<dbReference type="Ensembl" id="ENSVKKT00000005890.1">
    <property type="protein sequence ID" value="ENSVKKP00000005732.1"/>
    <property type="gene ID" value="ENSVKKG00000004193.1"/>
</dbReference>
<evidence type="ECO:0000256" key="5">
    <source>
        <dbReference type="ARBA" id="ARBA00022725"/>
    </source>
</evidence>
<keyword evidence="8 14" id="KW-0472">Membrane</keyword>
<gene>
    <name evidence="16" type="primary">LOC123030517</name>
</gene>
<dbReference type="PRINTS" id="PR00237">
    <property type="entry name" value="GPCRRHODOPSN"/>
</dbReference>
<dbReference type="GO" id="GO:0004984">
    <property type="term" value="F:olfactory receptor activity"/>
    <property type="evidence" value="ECO:0007669"/>
    <property type="project" value="InterPro"/>
</dbReference>
<keyword evidence="12 13" id="KW-0807">Transducer</keyword>